<dbReference type="SUPFAM" id="SSF52540">
    <property type="entry name" value="P-loop containing nucleoside triphosphate hydrolases"/>
    <property type="match status" value="1"/>
</dbReference>
<name>A0A1A8ZL69_9ACTN</name>
<accession>A0A1A8ZL69</accession>
<dbReference type="Gene3D" id="3.40.50.300">
    <property type="entry name" value="P-loop containing nucleotide triphosphate hydrolases"/>
    <property type="match status" value="1"/>
</dbReference>
<dbReference type="PROSITE" id="PS51257">
    <property type="entry name" value="PROKAR_LIPOPROTEIN"/>
    <property type="match status" value="1"/>
</dbReference>
<evidence type="ECO:0000256" key="1">
    <source>
        <dbReference type="SAM" id="MobiDB-lite"/>
    </source>
</evidence>
<dbReference type="EMBL" id="LT594324">
    <property type="protein sequence ID" value="SBT44819.1"/>
    <property type="molecule type" value="Genomic_DNA"/>
</dbReference>
<dbReference type="AlphaFoldDB" id="A0A1A8ZL69"/>
<feature type="compositionally biased region" description="Basic and acidic residues" evidence="1">
    <location>
        <begin position="226"/>
        <end position="237"/>
    </location>
</feature>
<organism evidence="2 3">
    <name type="scientific">Micromonospora narathiwatensis</name>
    <dbReference type="NCBI Taxonomy" id="299146"/>
    <lineage>
        <taxon>Bacteria</taxon>
        <taxon>Bacillati</taxon>
        <taxon>Actinomycetota</taxon>
        <taxon>Actinomycetes</taxon>
        <taxon>Micromonosporales</taxon>
        <taxon>Micromonosporaceae</taxon>
        <taxon>Micromonospora</taxon>
    </lineage>
</organism>
<evidence type="ECO:0008006" key="4">
    <source>
        <dbReference type="Google" id="ProtNLM"/>
    </source>
</evidence>
<evidence type="ECO:0000313" key="2">
    <source>
        <dbReference type="EMBL" id="SBT44819.1"/>
    </source>
</evidence>
<sequence>MAGPEKRSRGPLPVCHHPGMLLVLTGSSCAGKSTLAFAVADRFRDLAVHDFDEVGVPAGADRRWRQRTMERWVRRALEYQGHGVDLLLTAQSPLGEILAVPSATLLDGIAVCLVDVADEVRRDRLAARDPGRWDAPAVDAFLGWAHWHRGHARDPRHRPDAIAEDGWPAMAWDRWTGWATADPRWRTDRIDTGNQPVRHSVDQVERWVGDQRDAHRSGHLPLNRGWAEESPHREPAR</sequence>
<proteinExistence type="predicted"/>
<keyword evidence="3" id="KW-1185">Reference proteome</keyword>
<dbReference type="CDD" id="cd02019">
    <property type="entry name" value="NK"/>
    <property type="match status" value="1"/>
</dbReference>
<feature type="region of interest" description="Disordered" evidence="1">
    <location>
        <begin position="187"/>
        <end position="237"/>
    </location>
</feature>
<dbReference type="InterPro" id="IPR027417">
    <property type="entry name" value="P-loop_NTPase"/>
</dbReference>
<dbReference type="PATRIC" id="fig|299146.4.peg.2240"/>
<gene>
    <name evidence="2" type="ORF">GA0070621_2169</name>
</gene>
<dbReference type="Proteomes" id="UP000198765">
    <property type="component" value="Chromosome I"/>
</dbReference>
<reference evidence="2 3" key="1">
    <citation type="submission" date="2016-06" db="EMBL/GenBank/DDBJ databases">
        <authorList>
            <person name="Kjaerup R.B."/>
            <person name="Dalgaard T.S."/>
            <person name="Juul-Madsen H.R."/>
        </authorList>
    </citation>
    <scope>NUCLEOTIDE SEQUENCE [LARGE SCALE GENOMIC DNA]</scope>
    <source>
        <strain evidence="2 3">DSM 45248</strain>
    </source>
</reference>
<evidence type="ECO:0000313" key="3">
    <source>
        <dbReference type="Proteomes" id="UP000198765"/>
    </source>
</evidence>
<feature type="compositionally biased region" description="Basic and acidic residues" evidence="1">
    <location>
        <begin position="199"/>
        <end position="216"/>
    </location>
</feature>
<protein>
    <recommendedName>
        <fullName evidence="4">AAA domain-containing protein</fullName>
    </recommendedName>
</protein>